<protein>
    <recommendedName>
        <fullName evidence="2">carbonic anhydrase</fullName>
        <ecNumber evidence="2">4.2.1.1</ecNumber>
    </recommendedName>
</protein>
<evidence type="ECO:0000256" key="6">
    <source>
        <dbReference type="ARBA" id="ARBA00048348"/>
    </source>
</evidence>
<evidence type="ECO:0000256" key="5">
    <source>
        <dbReference type="ARBA" id="ARBA00023239"/>
    </source>
</evidence>
<proteinExistence type="inferred from homology"/>
<feature type="chain" id="PRO_5043619534" description="carbonic anhydrase" evidence="7">
    <location>
        <begin position="20"/>
        <end position="139"/>
    </location>
</feature>
<dbReference type="GO" id="GO:0005886">
    <property type="term" value="C:plasma membrane"/>
    <property type="evidence" value="ECO:0007669"/>
    <property type="project" value="TreeGrafter"/>
</dbReference>
<dbReference type="SMART" id="SM01057">
    <property type="entry name" value="Carb_anhydrase"/>
    <property type="match status" value="1"/>
</dbReference>
<accession>A0AAV7IN04</accession>
<keyword evidence="4" id="KW-0862">Zinc</keyword>
<evidence type="ECO:0000313" key="9">
    <source>
        <dbReference type="EMBL" id="KAH0552657.1"/>
    </source>
</evidence>
<evidence type="ECO:0000256" key="4">
    <source>
        <dbReference type="ARBA" id="ARBA00022833"/>
    </source>
</evidence>
<dbReference type="EMBL" id="JAHXZJ010001492">
    <property type="protein sequence ID" value="KAH0552657.1"/>
    <property type="molecule type" value="Genomic_DNA"/>
</dbReference>
<dbReference type="InterPro" id="IPR023561">
    <property type="entry name" value="Carbonic_anhydrase_a-class"/>
</dbReference>
<keyword evidence="3" id="KW-0479">Metal-binding</keyword>
<evidence type="ECO:0000256" key="2">
    <source>
        <dbReference type="ARBA" id="ARBA00012925"/>
    </source>
</evidence>
<dbReference type="PROSITE" id="PS51144">
    <property type="entry name" value="ALPHA_CA_2"/>
    <property type="match status" value="1"/>
</dbReference>
<evidence type="ECO:0000256" key="1">
    <source>
        <dbReference type="ARBA" id="ARBA00010718"/>
    </source>
</evidence>
<keyword evidence="5" id="KW-0456">Lyase</keyword>
<dbReference type="PANTHER" id="PTHR18952">
    <property type="entry name" value="CARBONIC ANHYDRASE"/>
    <property type="match status" value="1"/>
</dbReference>
<name>A0AAV7IN04_COTGL</name>
<evidence type="ECO:0000256" key="7">
    <source>
        <dbReference type="SAM" id="SignalP"/>
    </source>
</evidence>
<sequence>MIFIFNVIFISLCVLPISADYSYENANEWADEYPQCGGSFQSPIDVSYDLVGESNLDSDLEPLIFERIHSTVPERMTLKNDGHTVKLLFKWPNDPEKTPYVYGGLLEGKYILHSFQFRWGYDVKNGSEHQLGVLQWRCK</sequence>
<organism evidence="9 10">
    <name type="scientific">Cotesia glomerata</name>
    <name type="common">Lepidopteran parasitic wasp</name>
    <name type="synonym">Apanteles glomeratus</name>
    <dbReference type="NCBI Taxonomy" id="32391"/>
    <lineage>
        <taxon>Eukaryota</taxon>
        <taxon>Metazoa</taxon>
        <taxon>Ecdysozoa</taxon>
        <taxon>Arthropoda</taxon>
        <taxon>Hexapoda</taxon>
        <taxon>Insecta</taxon>
        <taxon>Pterygota</taxon>
        <taxon>Neoptera</taxon>
        <taxon>Endopterygota</taxon>
        <taxon>Hymenoptera</taxon>
        <taxon>Apocrita</taxon>
        <taxon>Ichneumonoidea</taxon>
        <taxon>Braconidae</taxon>
        <taxon>Microgastrinae</taxon>
        <taxon>Cotesia</taxon>
    </lineage>
</organism>
<dbReference type="Pfam" id="PF00194">
    <property type="entry name" value="Carb_anhydrase"/>
    <property type="match status" value="1"/>
</dbReference>
<dbReference type="InterPro" id="IPR001148">
    <property type="entry name" value="CA_dom"/>
</dbReference>
<dbReference type="Gene3D" id="3.10.200.10">
    <property type="entry name" value="Alpha carbonic anhydrase"/>
    <property type="match status" value="1"/>
</dbReference>
<dbReference type="Proteomes" id="UP000826195">
    <property type="component" value="Unassembled WGS sequence"/>
</dbReference>
<dbReference type="PANTHER" id="PTHR18952:SF265">
    <property type="entry name" value="CARBONIC ANHYDRASE"/>
    <property type="match status" value="1"/>
</dbReference>
<gene>
    <name evidence="9" type="ORF">KQX54_013813</name>
</gene>
<keyword evidence="7" id="KW-0732">Signal</keyword>
<dbReference type="GO" id="GO:0008270">
    <property type="term" value="F:zinc ion binding"/>
    <property type="evidence" value="ECO:0007669"/>
    <property type="project" value="InterPro"/>
</dbReference>
<dbReference type="AlphaFoldDB" id="A0AAV7IN04"/>
<keyword evidence="10" id="KW-1185">Reference proteome</keyword>
<evidence type="ECO:0000313" key="10">
    <source>
        <dbReference type="Proteomes" id="UP000826195"/>
    </source>
</evidence>
<reference evidence="9 10" key="1">
    <citation type="journal article" date="2021" name="J. Hered.">
        <title>A chromosome-level genome assembly of the parasitoid wasp, Cotesia glomerata (Hymenoptera: Braconidae).</title>
        <authorList>
            <person name="Pinto B.J."/>
            <person name="Weis J.J."/>
            <person name="Gamble T."/>
            <person name="Ode P.J."/>
            <person name="Paul R."/>
            <person name="Zaspel J.M."/>
        </authorList>
    </citation>
    <scope>NUCLEOTIDE SEQUENCE [LARGE SCALE GENOMIC DNA]</scope>
    <source>
        <strain evidence="9">CgM1</strain>
    </source>
</reference>
<dbReference type="EC" id="4.2.1.1" evidence="2"/>
<comment type="catalytic activity">
    <reaction evidence="6">
        <text>hydrogencarbonate + H(+) = CO2 + H2O</text>
        <dbReference type="Rhea" id="RHEA:10748"/>
        <dbReference type="ChEBI" id="CHEBI:15377"/>
        <dbReference type="ChEBI" id="CHEBI:15378"/>
        <dbReference type="ChEBI" id="CHEBI:16526"/>
        <dbReference type="ChEBI" id="CHEBI:17544"/>
        <dbReference type="EC" id="4.2.1.1"/>
    </reaction>
</comment>
<comment type="similarity">
    <text evidence="1">Belongs to the alpha-carbonic anhydrase family.</text>
</comment>
<dbReference type="SUPFAM" id="SSF51069">
    <property type="entry name" value="Carbonic anhydrase"/>
    <property type="match status" value="1"/>
</dbReference>
<feature type="signal peptide" evidence="7">
    <location>
        <begin position="1"/>
        <end position="19"/>
    </location>
</feature>
<evidence type="ECO:0000256" key="3">
    <source>
        <dbReference type="ARBA" id="ARBA00022723"/>
    </source>
</evidence>
<dbReference type="GO" id="GO:0004089">
    <property type="term" value="F:carbonate dehydratase activity"/>
    <property type="evidence" value="ECO:0007669"/>
    <property type="project" value="UniProtKB-EC"/>
</dbReference>
<evidence type="ECO:0000259" key="8">
    <source>
        <dbReference type="PROSITE" id="PS51144"/>
    </source>
</evidence>
<dbReference type="InterPro" id="IPR036398">
    <property type="entry name" value="CA_dom_sf"/>
</dbReference>
<comment type="caution">
    <text evidence="9">The sequence shown here is derived from an EMBL/GenBank/DDBJ whole genome shotgun (WGS) entry which is preliminary data.</text>
</comment>
<feature type="domain" description="Alpha-carbonic anhydrase" evidence="8">
    <location>
        <begin position="19"/>
        <end position="139"/>
    </location>
</feature>